<organism evidence="1 2">
    <name type="scientific">Rangifer tarandus platyrhynchus</name>
    <name type="common">Svalbard reindeer</name>
    <dbReference type="NCBI Taxonomy" id="3082113"/>
    <lineage>
        <taxon>Eukaryota</taxon>
        <taxon>Metazoa</taxon>
        <taxon>Chordata</taxon>
        <taxon>Craniata</taxon>
        <taxon>Vertebrata</taxon>
        <taxon>Euteleostomi</taxon>
        <taxon>Mammalia</taxon>
        <taxon>Eutheria</taxon>
        <taxon>Laurasiatheria</taxon>
        <taxon>Artiodactyla</taxon>
        <taxon>Ruminantia</taxon>
        <taxon>Pecora</taxon>
        <taxon>Cervidae</taxon>
        <taxon>Odocoileinae</taxon>
        <taxon>Rangifer</taxon>
    </lineage>
</organism>
<gene>
    <name evidence="1" type="ORF">MRATA1EN22A_LOCUS13598</name>
</gene>
<reference evidence="1" key="2">
    <citation type="submission" date="2025-03" db="EMBL/GenBank/DDBJ databases">
        <authorList>
            <consortium name="ELIXIR-Norway"/>
            <consortium name="Elixir Norway"/>
        </authorList>
    </citation>
    <scope>NUCLEOTIDE SEQUENCE</scope>
</reference>
<evidence type="ECO:0000313" key="2">
    <source>
        <dbReference type="Proteomes" id="UP001162501"/>
    </source>
</evidence>
<dbReference type="EMBL" id="OX596107">
    <property type="protein sequence ID" value="CAN0203014.1"/>
    <property type="molecule type" value="Genomic_DNA"/>
</dbReference>
<reference evidence="1" key="1">
    <citation type="submission" date="2023-05" db="EMBL/GenBank/DDBJ databases">
        <authorList>
            <consortium name="ELIXIR-Norway"/>
        </authorList>
    </citation>
    <scope>NUCLEOTIDE SEQUENCE</scope>
</reference>
<dbReference type="Proteomes" id="UP001162501">
    <property type="component" value="Chromosome 23"/>
</dbReference>
<accession>A0AC59Z3T0</accession>
<protein>
    <submittedName>
        <fullName evidence="1">Uncharacterized protein</fullName>
    </submittedName>
</protein>
<evidence type="ECO:0000313" key="1">
    <source>
        <dbReference type="EMBL" id="CAN0203014.1"/>
    </source>
</evidence>
<name>A0AC59Z3T0_RANTA</name>
<proteinExistence type="predicted"/>
<sequence length="424" mass="43016">MKKSGAELGQQAQATAAAAGALARAAAARGALRGMRQSPGGRSARGGPGAPAGAWGPALRLPHPARPAPCAALGPRRTPEERGRRFPGGGEAYPGRRLPKKRPPRSGSRVSGSPASAAYMEDPRRQKTKGVRQGESLAFPLALPGAPVVGGDFLGAGGGAGAEDAAAAAAAPRGADSAGEGGTAAAAGPWRAARSRPLLSSAGAAGAPSPGCGWPPGLPVKGCSPRLGCGGWRPRLSLTPPSPRDSPRRGREPPRPPVRPLLALGSFCRRRGLAAPHSGAPGPGARQLGAGGLALVSGSSLRRGERTEHGARLARLARLGDRLLRAPSRRASDCLEKCVLCKALECIWLPDELRGAASCREVAGVCVSGAVLARPPRAGFLRSPEDLRHSASRRGKVTFRADLHAYACGACVFAFLGPVAFCGA</sequence>